<evidence type="ECO:0000313" key="13">
    <source>
        <dbReference type="EMBL" id="KAK4192273.1"/>
    </source>
</evidence>
<gene>
    <name evidence="13" type="ORF">QBC35DRAFT_484786</name>
</gene>
<dbReference type="Gene3D" id="2.40.30.10">
    <property type="entry name" value="Translation factors"/>
    <property type="match status" value="2"/>
</dbReference>
<feature type="region of interest" description="Disordered" evidence="11">
    <location>
        <begin position="576"/>
        <end position="883"/>
    </location>
</feature>
<evidence type="ECO:0000256" key="10">
    <source>
        <dbReference type="ARBA" id="ARBA00044200"/>
    </source>
</evidence>
<dbReference type="NCBIfam" id="TIGR00487">
    <property type="entry name" value="IF-2"/>
    <property type="match status" value="1"/>
</dbReference>
<dbReference type="CDD" id="cd03692">
    <property type="entry name" value="mtIF2_IVc"/>
    <property type="match status" value="1"/>
</dbReference>
<evidence type="ECO:0000256" key="8">
    <source>
        <dbReference type="ARBA" id="ARBA00023134"/>
    </source>
</evidence>
<evidence type="ECO:0000256" key="9">
    <source>
        <dbReference type="ARBA" id="ARBA00025162"/>
    </source>
</evidence>
<dbReference type="Pfam" id="PF04760">
    <property type="entry name" value="IF2_N"/>
    <property type="match status" value="1"/>
</dbReference>
<dbReference type="InterPro" id="IPR036925">
    <property type="entry name" value="TIF_IF2_dom3_sf"/>
</dbReference>
<dbReference type="GO" id="GO:0003924">
    <property type="term" value="F:GTPase activity"/>
    <property type="evidence" value="ECO:0007669"/>
    <property type="project" value="InterPro"/>
</dbReference>
<keyword evidence="14" id="KW-1185">Reference proteome</keyword>
<feature type="compositionally biased region" description="Basic and acidic residues" evidence="11">
    <location>
        <begin position="828"/>
        <end position="842"/>
    </location>
</feature>
<dbReference type="EMBL" id="MU864355">
    <property type="protein sequence ID" value="KAK4192273.1"/>
    <property type="molecule type" value="Genomic_DNA"/>
</dbReference>
<dbReference type="Gene3D" id="3.40.50.300">
    <property type="entry name" value="P-loop containing nucleotide triphosphate hydrolases"/>
    <property type="match status" value="1"/>
</dbReference>
<feature type="compositionally biased region" description="Basic and acidic residues" evidence="11">
    <location>
        <begin position="395"/>
        <end position="416"/>
    </location>
</feature>
<dbReference type="InterPro" id="IPR015760">
    <property type="entry name" value="TIF_IF2"/>
</dbReference>
<dbReference type="InterPro" id="IPR006847">
    <property type="entry name" value="IF2_N"/>
</dbReference>
<dbReference type="CDD" id="cd01887">
    <property type="entry name" value="IF2_eIF5B"/>
    <property type="match status" value="1"/>
</dbReference>
<dbReference type="Pfam" id="PF00009">
    <property type="entry name" value="GTP_EFTU"/>
    <property type="match status" value="1"/>
</dbReference>
<dbReference type="Gene3D" id="3.40.50.10050">
    <property type="entry name" value="Translation initiation factor IF- 2, domain 3"/>
    <property type="match status" value="1"/>
</dbReference>
<feature type="region of interest" description="Disordered" evidence="11">
    <location>
        <begin position="158"/>
        <end position="237"/>
    </location>
</feature>
<keyword evidence="7" id="KW-0496">Mitochondrion</keyword>
<dbReference type="PROSITE" id="PS51722">
    <property type="entry name" value="G_TR_2"/>
    <property type="match status" value="1"/>
</dbReference>
<dbReference type="Pfam" id="PF11987">
    <property type="entry name" value="IF-2"/>
    <property type="match status" value="1"/>
</dbReference>
<feature type="domain" description="Tr-type G" evidence="12">
    <location>
        <begin position="974"/>
        <end position="1146"/>
    </location>
</feature>
<evidence type="ECO:0000256" key="2">
    <source>
        <dbReference type="ARBA" id="ARBA00007733"/>
    </source>
</evidence>
<feature type="compositionally biased region" description="Polar residues" evidence="11">
    <location>
        <begin position="692"/>
        <end position="708"/>
    </location>
</feature>
<protein>
    <recommendedName>
        <fullName evidence="10">Translation initiation factor IF-2, mitochondrial</fullName>
    </recommendedName>
</protein>
<feature type="compositionally biased region" description="Pro residues" evidence="11">
    <location>
        <begin position="209"/>
        <end position="220"/>
    </location>
</feature>
<feature type="compositionally biased region" description="Polar residues" evidence="11">
    <location>
        <begin position="669"/>
        <end position="679"/>
    </location>
</feature>
<dbReference type="InterPro" id="IPR027417">
    <property type="entry name" value="P-loop_NTPase"/>
</dbReference>
<dbReference type="SUPFAM" id="SSF52540">
    <property type="entry name" value="P-loop containing nucleoside triphosphate hydrolases"/>
    <property type="match status" value="1"/>
</dbReference>
<dbReference type="InterPro" id="IPR023115">
    <property type="entry name" value="TIF_IF2_dom3"/>
</dbReference>
<dbReference type="InterPro" id="IPR053905">
    <property type="entry name" value="EF-G-like_DII"/>
</dbReference>
<feature type="compositionally biased region" description="Low complexity" evidence="11">
    <location>
        <begin position="462"/>
        <end position="472"/>
    </location>
</feature>
<dbReference type="FunFam" id="3.40.50.300:FF:000019">
    <property type="entry name" value="Translation initiation factor IF-2"/>
    <property type="match status" value="1"/>
</dbReference>
<evidence type="ECO:0000256" key="5">
    <source>
        <dbReference type="ARBA" id="ARBA00022917"/>
    </source>
</evidence>
<feature type="compositionally biased region" description="Low complexity" evidence="11">
    <location>
        <begin position="356"/>
        <end position="386"/>
    </location>
</feature>
<dbReference type="PROSITE" id="PS01176">
    <property type="entry name" value="IF2"/>
    <property type="match status" value="1"/>
</dbReference>
<evidence type="ECO:0000256" key="4">
    <source>
        <dbReference type="ARBA" id="ARBA00022741"/>
    </source>
</evidence>
<dbReference type="FunFam" id="3.40.50.10050:FF:000001">
    <property type="entry name" value="Translation initiation factor IF-2"/>
    <property type="match status" value="1"/>
</dbReference>
<name>A0AAN6X1D5_9PEZI</name>
<feature type="region of interest" description="Disordered" evidence="11">
    <location>
        <begin position="115"/>
        <end position="140"/>
    </location>
</feature>
<proteinExistence type="inferred from homology"/>
<dbReference type="GO" id="GO:0003743">
    <property type="term" value="F:translation initiation factor activity"/>
    <property type="evidence" value="ECO:0007669"/>
    <property type="project" value="UniProtKB-KW"/>
</dbReference>
<dbReference type="PANTHER" id="PTHR43381">
    <property type="entry name" value="TRANSLATION INITIATION FACTOR IF-2-RELATED"/>
    <property type="match status" value="1"/>
</dbReference>
<evidence type="ECO:0000256" key="3">
    <source>
        <dbReference type="ARBA" id="ARBA00022540"/>
    </source>
</evidence>
<feature type="compositionally biased region" description="Polar residues" evidence="11">
    <location>
        <begin position="740"/>
        <end position="751"/>
    </location>
</feature>
<feature type="compositionally biased region" description="Basic and acidic residues" evidence="11">
    <location>
        <begin position="786"/>
        <end position="811"/>
    </location>
</feature>
<evidence type="ECO:0000256" key="11">
    <source>
        <dbReference type="SAM" id="MobiDB-lite"/>
    </source>
</evidence>
<feature type="compositionally biased region" description="Polar residues" evidence="11">
    <location>
        <begin position="181"/>
        <end position="197"/>
    </location>
</feature>
<keyword evidence="5" id="KW-0648">Protein biosynthesis</keyword>
<comment type="subcellular location">
    <subcellularLocation>
        <location evidence="1">Mitochondrion</location>
    </subcellularLocation>
</comment>
<evidence type="ECO:0000256" key="6">
    <source>
        <dbReference type="ARBA" id="ARBA00022946"/>
    </source>
</evidence>
<dbReference type="GO" id="GO:0005739">
    <property type="term" value="C:mitochondrion"/>
    <property type="evidence" value="ECO:0007669"/>
    <property type="project" value="UniProtKB-SubCell"/>
</dbReference>
<comment type="similarity">
    <text evidence="2">Belongs to the TRAFAC class translation factor GTPase superfamily. Classic translation factor GTPase family. IF-2 subfamily.</text>
</comment>
<feature type="compositionally biased region" description="Acidic residues" evidence="11">
    <location>
        <begin position="856"/>
        <end position="866"/>
    </location>
</feature>
<organism evidence="13 14">
    <name type="scientific">Podospora australis</name>
    <dbReference type="NCBI Taxonomy" id="1536484"/>
    <lineage>
        <taxon>Eukaryota</taxon>
        <taxon>Fungi</taxon>
        <taxon>Dikarya</taxon>
        <taxon>Ascomycota</taxon>
        <taxon>Pezizomycotina</taxon>
        <taxon>Sordariomycetes</taxon>
        <taxon>Sordariomycetidae</taxon>
        <taxon>Sordariales</taxon>
        <taxon>Podosporaceae</taxon>
        <taxon>Podospora</taxon>
    </lineage>
</organism>
<dbReference type="InterPro" id="IPR000795">
    <property type="entry name" value="T_Tr_GTP-bd_dom"/>
</dbReference>
<feature type="compositionally biased region" description="Polar residues" evidence="11">
    <location>
        <begin position="321"/>
        <end position="335"/>
    </location>
</feature>
<keyword evidence="3" id="KW-0396">Initiation factor</keyword>
<reference evidence="13" key="1">
    <citation type="journal article" date="2023" name="Mol. Phylogenet. Evol.">
        <title>Genome-scale phylogeny and comparative genomics of the fungal order Sordariales.</title>
        <authorList>
            <person name="Hensen N."/>
            <person name="Bonometti L."/>
            <person name="Westerberg I."/>
            <person name="Brannstrom I.O."/>
            <person name="Guillou S."/>
            <person name="Cros-Aarteil S."/>
            <person name="Calhoun S."/>
            <person name="Haridas S."/>
            <person name="Kuo A."/>
            <person name="Mondo S."/>
            <person name="Pangilinan J."/>
            <person name="Riley R."/>
            <person name="LaButti K."/>
            <person name="Andreopoulos B."/>
            <person name="Lipzen A."/>
            <person name="Chen C."/>
            <person name="Yan M."/>
            <person name="Daum C."/>
            <person name="Ng V."/>
            <person name="Clum A."/>
            <person name="Steindorff A."/>
            <person name="Ohm R.A."/>
            <person name="Martin F."/>
            <person name="Silar P."/>
            <person name="Natvig D.O."/>
            <person name="Lalanne C."/>
            <person name="Gautier V."/>
            <person name="Ament-Velasquez S.L."/>
            <person name="Kruys A."/>
            <person name="Hutchinson M.I."/>
            <person name="Powell A.J."/>
            <person name="Barry K."/>
            <person name="Miller A.N."/>
            <person name="Grigoriev I.V."/>
            <person name="Debuchy R."/>
            <person name="Gladieux P."/>
            <person name="Hiltunen Thoren M."/>
            <person name="Johannesson H."/>
        </authorList>
    </citation>
    <scope>NUCLEOTIDE SEQUENCE</scope>
    <source>
        <strain evidence="13">PSN309</strain>
    </source>
</reference>
<comment type="caution">
    <text evidence="13">The sequence shown here is derived from an EMBL/GenBank/DDBJ whole genome shotgun (WGS) entry which is preliminary data.</text>
</comment>
<feature type="region of interest" description="Disordered" evidence="11">
    <location>
        <begin position="1260"/>
        <end position="1298"/>
    </location>
</feature>
<dbReference type="HAMAP" id="MF_00100_B">
    <property type="entry name" value="IF_2_B"/>
    <property type="match status" value="1"/>
</dbReference>
<dbReference type="NCBIfam" id="TIGR00231">
    <property type="entry name" value="small_GTP"/>
    <property type="match status" value="1"/>
</dbReference>
<keyword evidence="4" id="KW-0547">Nucleotide-binding</keyword>
<comment type="function">
    <text evidence="9">One of the essential components for the initiation of protein synthesis. Protects formylmethionyl-tRNA from spontaneous hydrolysis and promotes its binding to the 30S ribosomal subunits. Also involved in the hydrolysis of GTP during the formation of the 70S ribosomal complex.</text>
</comment>
<dbReference type="InterPro" id="IPR044145">
    <property type="entry name" value="IF2_II"/>
</dbReference>
<dbReference type="PANTHER" id="PTHR43381:SF20">
    <property type="entry name" value="TRANSLATION INITIATION FACTOR IF-2, MITOCHONDRIAL"/>
    <property type="match status" value="1"/>
</dbReference>
<evidence type="ECO:0000259" key="12">
    <source>
        <dbReference type="PROSITE" id="PS51722"/>
    </source>
</evidence>
<dbReference type="Pfam" id="PF22042">
    <property type="entry name" value="EF-G_D2"/>
    <property type="match status" value="1"/>
</dbReference>
<feature type="compositionally biased region" description="Basic and acidic residues" evidence="11">
    <location>
        <begin position="757"/>
        <end position="770"/>
    </location>
</feature>
<dbReference type="FunFam" id="2.40.30.10:FF:000008">
    <property type="entry name" value="Translation initiation factor IF-2"/>
    <property type="match status" value="1"/>
</dbReference>
<feature type="compositionally biased region" description="Pro residues" evidence="11">
    <location>
        <begin position="346"/>
        <end position="355"/>
    </location>
</feature>
<evidence type="ECO:0000313" key="14">
    <source>
        <dbReference type="Proteomes" id="UP001302126"/>
    </source>
</evidence>
<dbReference type="InterPro" id="IPR009000">
    <property type="entry name" value="Transl_B-barrel_sf"/>
</dbReference>
<keyword evidence="8" id="KW-0342">GTP-binding</keyword>
<evidence type="ECO:0000256" key="7">
    <source>
        <dbReference type="ARBA" id="ARBA00023128"/>
    </source>
</evidence>
<dbReference type="Proteomes" id="UP001302126">
    <property type="component" value="Unassembled WGS sequence"/>
</dbReference>
<feature type="compositionally biased region" description="Low complexity" evidence="11">
    <location>
        <begin position="621"/>
        <end position="639"/>
    </location>
</feature>
<dbReference type="InterPro" id="IPR000178">
    <property type="entry name" value="TF_IF2_bacterial-like"/>
</dbReference>
<feature type="compositionally biased region" description="Basic and acidic residues" evidence="11">
    <location>
        <begin position="1260"/>
        <end position="1280"/>
    </location>
</feature>
<evidence type="ECO:0000256" key="1">
    <source>
        <dbReference type="ARBA" id="ARBA00004173"/>
    </source>
</evidence>
<dbReference type="GO" id="GO:0005525">
    <property type="term" value="F:GTP binding"/>
    <property type="evidence" value="ECO:0007669"/>
    <property type="project" value="UniProtKB-KW"/>
</dbReference>
<feature type="compositionally biased region" description="Basic and acidic residues" evidence="11">
    <location>
        <begin position="442"/>
        <end position="461"/>
    </location>
</feature>
<reference evidence="13" key="2">
    <citation type="submission" date="2023-05" db="EMBL/GenBank/DDBJ databases">
        <authorList>
            <consortium name="Lawrence Berkeley National Laboratory"/>
            <person name="Steindorff A."/>
            <person name="Hensen N."/>
            <person name="Bonometti L."/>
            <person name="Westerberg I."/>
            <person name="Brannstrom I.O."/>
            <person name="Guillou S."/>
            <person name="Cros-Aarteil S."/>
            <person name="Calhoun S."/>
            <person name="Haridas S."/>
            <person name="Kuo A."/>
            <person name="Mondo S."/>
            <person name="Pangilinan J."/>
            <person name="Riley R."/>
            <person name="Labutti K."/>
            <person name="Andreopoulos B."/>
            <person name="Lipzen A."/>
            <person name="Chen C."/>
            <person name="Yanf M."/>
            <person name="Daum C."/>
            <person name="Ng V."/>
            <person name="Clum A."/>
            <person name="Ohm R."/>
            <person name="Martin F."/>
            <person name="Silar P."/>
            <person name="Natvig D."/>
            <person name="Lalanne C."/>
            <person name="Gautier V."/>
            <person name="Ament-Velasquez S.L."/>
            <person name="Kruys A."/>
            <person name="Hutchinson M.I."/>
            <person name="Powell A.J."/>
            <person name="Barry K."/>
            <person name="Miller A.N."/>
            <person name="Grigoriev I.V."/>
            <person name="Debuchy R."/>
            <person name="Gladieux P."/>
            <person name="Thoren M.H."/>
            <person name="Johannesson H."/>
        </authorList>
    </citation>
    <scope>NUCLEOTIDE SEQUENCE</scope>
    <source>
        <strain evidence="13">PSN309</strain>
    </source>
</reference>
<keyword evidence="6" id="KW-0809">Transit peptide</keyword>
<dbReference type="SUPFAM" id="SSF52156">
    <property type="entry name" value="Initiation factor IF2/eIF5b, domain 3"/>
    <property type="match status" value="1"/>
</dbReference>
<feature type="region of interest" description="Disordered" evidence="11">
    <location>
        <begin position="270"/>
        <end position="512"/>
    </location>
</feature>
<dbReference type="InterPro" id="IPR005225">
    <property type="entry name" value="Small_GTP-bd"/>
</dbReference>
<feature type="compositionally biased region" description="Low complexity" evidence="11">
    <location>
        <begin position="577"/>
        <end position="607"/>
    </location>
</feature>
<dbReference type="SUPFAM" id="SSF50447">
    <property type="entry name" value="Translation proteins"/>
    <property type="match status" value="2"/>
</dbReference>
<dbReference type="CDD" id="cd03702">
    <property type="entry name" value="IF2_mtIF2_II"/>
    <property type="match status" value="1"/>
</dbReference>
<accession>A0AAN6X1D5</accession>
<sequence>MRGGLWQKQKRPSACLLCTYSYRQRLRPVALPRTSSNLSKTGHADPIKLTAATRPSIARQEPISHDVRHIRLWGSSGWGAGLASAIKEETTDDNDDGLLPHERAAKEAAQKAAQEKAAREKAAQEKAAQEKAAREKAAQERIAELAGRKPAVQGRYAARPLSSQGAPGATGVSKGGLPTGFSKSTPPTSGVPRTSSGGQNGLPAGFTRPAPPRPPPPPSGGGPSKIDGSPAMLSAAYGRALPQQGKVFTAENAPVIRRLLDMGKIKENTVSQHLPTASRGASLPVRSPPSNPPVAESPKPPAPQTVLGTDPPVVSKPAPSLANSPTTVNTESVSGMSPPVTTRPPESTPPQPATPQPASSWGTSSWGTSSWAPLGGTTSTVTGSLVQENEDDDGLLPHERAAREAAKAAKEAKEAAAAKLVAPNSNPAAKPTPAAVNADADLPPHERPARHTAKAAREAEAAKSAAAESTPAVKPRPAAVEAAKPTPATVEADKSTPAAVEATKPVPEAVEAPKVVASTWGPTIEPAPAAVEAATSIPAAVEAPKVVASSWGPAIKLTPAAVEADDDLLPHERAAREAANATRQAASAALEAAKSKSAPAANPPAGAVEVEKDVLSRNTQATRQTGWATTKTTTAIPSADASDDLLPHELAARRASSPSWQAQDRKTTDASGNSSSQPSLFRRVGVPPSKVWTPTSRPSNRSSDQQWDTLAGVTPSEPSNQEWGQLTRRNKPDLARAFDFSQTTKSPSPMRQPTADPWDKLTETAAKPEEGISSATDEATWNWVGDHLKSKDTVSEDRSGWKRPPSEKAPEHPGITIEPGAETGPSRWDNRNDRAQAEEYERRKKPKNTRRSNQLAEDDDYDDEAAEERRRRKAERKAEKERQRLAALDVPTPILLPEFISVANLATALGEKINKFVRQLEELGFEEVTKESILTGETAALIAQEYGFEPTVEAGEELDLKPRPPPEDPSVLPLRPPVVTIMGHVDHGKTTLLDYLRKSSIVSQEHGGITQHIGAFSVKMSTGKMITFLDTPGHAAFLSMRQRGANVTDMVVLVVAADDSVKPQTLEALKHARAAKVPIIVAINKIDKPEANIDRVKNDLSSHGVEIEDYGGEVQVVPVSGKTGEGMDDLEENILLLAELLDIRSEVDGMAEGWVLESSIKPIGRVATVLVKRGTLRPGDFIVAGRVQTKIRLLRNEAGQEIDEAPPGTAVEILGWKEPPAAGDMVLQAPDEGRAKDAVAYRQEQLEREEAIAQQAEMDKTRREKEAAEAAAEAAKKAEADGEDAADVPTTEGDPASHTKMINFTVKGDVHGSVEAVTASVLEQGNDEVRPRVLQFSTGQINPSDVEHASISGSTIINFNSPIPGNIKRMADDLKVAIIDHNVIYHLVEEVRDKLSEFLAPVTSWKVVGEAELLQVFPINIKGRKYKNIAGCRVRNGTLQKNSRCRVIRGGEVVHEGNIDSLKHGKKEVSEIKKGSECGLSFPNWDDFKEGDQIQMVEEVIEKRKL</sequence>